<keyword evidence="2" id="KW-0813">Transport</keyword>
<gene>
    <name evidence="6" type="ORF">MNBD_PLANCTO02-984</name>
</gene>
<dbReference type="GO" id="GO:0030313">
    <property type="term" value="C:cell envelope"/>
    <property type="evidence" value="ECO:0007669"/>
    <property type="project" value="UniProtKB-SubCell"/>
</dbReference>
<dbReference type="GO" id="GO:0046872">
    <property type="term" value="F:metal ion binding"/>
    <property type="evidence" value="ECO:0007669"/>
    <property type="project" value="UniProtKB-KW"/>
</dbReference>
<dbReference type="GO" id="GO:0030001">
    <property type="term" value="P:metal ion transport"/>
    <property type="evidence" value="ECO:0007669"/>
    <property type="project" value="InterPro"/>
</dbReference>
<dbReference type="SUPFAM" id="SSF53807">
    <property type="entry name" value="Helical backbone' metal receptor"/>
    <property type="match status" value="1"/>
</dbReference>
<dbReference type="InterPro" id="IPR006129">
    <property type="entry name" value="AdhesinB"/>
</dbReference>
<protein>
    <submittedName>
        <fullName evidence="6">Manganese ABC transporter, periplasmic-binding protein SitA</fullName>
    </submittedName>
</protein>
<comment type="subcellular location">
    <subcellularLocation>
        <location evidence="1">Cell envelope</location>
    </subcellularLocation>
</comment>
<dbReference type="AlphaFoldDB" id="A0A3B1DYT9"/>
<dbReference type="PANTHER" id="PTHR42953">
    <property type="entry name" value="HIGH-AFFINITY ZINC UPTAKE SYSTEM PROTEIN ZNUA-RELATED"/>
    <property type="match status" value="1"/>
</dbReference>
<reference evidence="6" key="1">
    <citation type="submission" date="2018-06" db="EMBL/GenBank/DDBJ databases">
        <authorList>
            <person name="Zhirakovskaya E."/>
        </authorList>
    </citation>
    <scope>NUCLEOTIDE SEQUENCE</scope>
</reference>
<sequence>MGHNSLKAIFFFTVLASVWWLVGCGKSSQDVATHQAKRGYKIVVTTGMVADIVRHVAGDHAEVIGLMAEGVDPHLYTPNRNDTVYMMEADVIFYSGLHLEGHMQESFERHREAGKPVFAVTEGLEKSFLRNPSEFEGYPDPHVWMDVTAWSLCVTEVAKQLSTYDKEHATEYQRNAKEYQKELEQLDEYIKRIIKTIPKKQRVLVTAHDAFGYFGRAYQISVRSVQGISTESEPSLDDITSLVDFVVEQKVPAIFIESSVPQRSVQAIQEGVREKGGRIALGGSLFSDAMGATGTYEGTYIGMLDHNATLIVHALGGTAPTKGFQKKLEIALQQN</sequence>
<accession>A0A3B1DYT9</accession>
<feature type="coiled-coil region" evidence="5">
    <location>
        <begin position="169"/>
        <end position="196"/>
    </location>
</feature>
<dbReference type="GO" id="GO:0007155">
    <property type="term" value="P:cell adhesion"/>
    <property type="evidence" value="ECO:0007669"/>
    <property type="project" value="InterPro"/>
</dbReference>
<proteinExistence type="predicted"/>
<keyword evidence="4" id="KW-0732">Signal</keyword>
<keyword evidence="3" id="KW-0479">Metal-binding</keyword>
<dbReference type="Pfam" id="PF01297">
    <property type="entry name" value="ZnuA"/>
    <property type="match status" value="1"/>
</dbReference>
<dbReference type="InterPro" id="IPR006127">
    <property type="entry name" value="ZnuA-like"/>
</dbReference>
<evidence type="ECO:0000256" key="1">
    <source>
        <dbReference type="ARBA" id="ARBA00004196"/>
    </source>
</evidence>
<organism evidence="6">
    <name type="scientific">hydrothermal vent metagenome</name>
    <dbReference type="NCBI Taxonomy" id="652676"/>
    <lineage>
        <taxon>unclassified sequences</taxon>
        <taxon>metagenomes</taxon>
        <taxon>ecological metagenomes</taxon>
    </lineage>
</organism>
<evidence type="ECO:0000256" key="5">
    <source>
        <dbReference type="SAM" id="Coils"/>
    </source>
</evidence>
<dbReference type="Gene3D" id="3.40.50.1980">
    <property type="entry name" value="Nitrogenase molybdenum iron protein domain"/>
    <property type="match status" value="2"/>
</dbReference>
<dbReference type="PANTHER" id="PTHR42953:SF1">
    <property type="entry name" value="METAL-BINDING PROTEIN HI_0362-RELATED"/>
    <property type="match status" value="1"/>
</dbReference>
<evidence type="ECO:0000313" key="6">
    <source>
        <dbReference type="EMBL" id="VAX41468.1"/>
    </source>
</evidence>
<name>A0A3B1DYT9_9ZZZZ</name>
<dbReference type="PRINTS" id="PR00691">
    <property type="entry name" value="ADHESINB"/>
</dbReference>
<dbReference type="EMBL" id="UOGL01000550">
    <property type="protein sequence ID" value="VAX41468.1"/>
    <property type="molecule type" value="Genomic_DNA"/>
</dbReference>
<keyword evidence="5" id="KW-0175">Coiled coil</keyword>
<dbReference type="PRINTS" id="PR00690">
    <property type="entry name" value="ADHESNFAMILY"/>
</dbReference>
<evidence type="ECO:0000256" key="4">
    <source>
        <dbReference type="ARBA" id="ARBA00022729"/>
    </source>
</evidence>
<evidence type="ECO:0000256" key="3">
    <source>
        <dbReference type="ARBA" id="ARBA00022723"/>
    </source>
</evidence>
<dbReference type="InterPro" id="IPR050492">
    <property type="entry name" value="Bact_metal-bind_prot9"/>
</dbReference>
<dbReference type="InterPro" id="IPR006128">
    <property type="entry name" value="Lipoprotein_PsaA-like"/>
</dbReference>
<evidence type="ECO:0000256" key="2">
    <source>
        <dbReference type="ARBA" id="ARBA00022448"/>
    </source>
</evidence>
<dbReference type="PROSITE" id="PS51257">
    <property type="entry name" value="PROKAR_LIPOPROTEIN"/>
    <property type="match status" value="1"/>
</dbReference>